<organism evidence="1 2">
    <name type="scientific">Nodularia spumigena CENA596</name>
    <dbReference type="NCBI Taxonomy" id="1819295"/>
    <lineage>
        <taxon>Bacteria</taxon>
        <taxon>Bacillati</taxon>
        <taxon>Cyanobacteriota</taxon>
        <taxon>Cyanophyceae</taxon>
        <taxon>Nostocales</taxon>
        <taxon>Nodulariaceae</taxon>
        <taxon>Nodularia</taxon>
    </lineage>
</organism>
<dbReference type="GO" id="GO:0003743">
    <property type="term" value="F:translation initiation factor activity"/>
    <property type="evidence" value="ECO:0007669"/>
    <property type="project" value="UniProtKB-KW"/>
</dbReference>
<comment type="caution">
    <text evidence="1">The sequence shown here is derived from an EMBL/GenBank/DDBJ whole genome shotgun (WGS) entry which is preliminary data.</text>
</comment>
<dbReference type="AlphaFoldDB" id="A0A166ITW7"/>
<keyword evidence="1" id="KW-0396">Initiation factor</keyword>
<keyword evidence="1" id="KW-0648">Protein biosynthesis</keyword>
<reference evidence="1 2" key="1">
    <citation type="submission" date="2016-04" db="EMBL/GenBank/DDBJ databases">
        <title>Draft Genome Assembly of the Bloom-forming Cyanobacterium Nodularia spumigena Strain CENA596 in Shrimp Production Ponds.</title>
        <authorList>
            <person name="Popin R.V."/>
            <person name="Rigonato J."/>
            <person name="Abreu V.A."/>
            <person name="Andreote A.P."/>
            <person name="Silveira S.B."/>
            <person name="Odebrecht C."/>
            <person name="Fiore M.F."/>
        </authorList>
    </citation>
    <scope>NUCLEOTIDE SEQUENCE [LARGE SCALE GENOMIC DNA]</scope>
    <source>
        <strain evidence="1 2">CENA596</strain>
    </source>
</reference>
<dbReference type="Proteomes" id="UP000076555">
    <property type="component" value="Unassembled WGS sequence"/>
</dbReference>
<evidence type="ECO:0000313" key="2">
    <source>
        <dbReference type="Proteomes" id="UP000076555"/>
    </source>
</evidence>
<name>A0A166ITW7_NODSP</name>
<evidence type="ECO:0000313" key="1">
    <source>
        <dbReference type="EMBL" id="KZL48840.1"/>
    </source>
</evidence>
<dbReference type="EMBL" id="LWAJ01000217">
    <property type="protein sequence ID" value="KZL48840.1"/>
    <property type="molecule type" value="Genomic_DNA"/>
</dbReference>
<sequence length="84" mass="9218">MLWTTQNQQNKKLKNGNLVALRRSLASTIIPGGNVRVKPKHLSFLTGGTGKITKGNLKTVIEGWRCRKPGNHPLKNCKLKGKSG</sequence>
<dbReference type="OrthoDB" id="9895251at2"/>
<gene>
    <name evidence="1" type="ORF">A2T98_15735</name>
</gene>
<proteinExistence type="predicted"/>
<protein>
    <submittedName>
        <fullName evidence="1">Translation initiation factor IF-2</fullName>
    </submittedName>
</protein>
<accession>A0A166ITW7</accession>